<dbReference type="Pfam" id="PF01234">
    <property type="entry name" value="NNMT_PNMT_TEMT"/>
    <property type="match status" value="1"/>
</dbReference>
<evidence type="ECO:0000256" key="4">
    <source>
        <dbReference type="ARBA" id="ARBA00022691"/>
    </source>
</evidence>
<dbReference type="InterPro" id="IPR053384">
    <property type="entry name" value="SAM-dep_methyltransferase"/>
</dbReference>
<dbReference type="GO" id="GO:0008170">
    <property type="term" value="F:N-methyltransferase activity"/>
    <property type="evidence" value="ECO:0007669"/>
    <property type="project" value="TreeGrafter"/>
</dbReference>
<proteinExistence type="inferred from homology"/>
<dbReference type="PROSITE" id="PS51681">
    <property type="entry name" value="SAM_MT_NNMT_PNMT_TEMT"/>
    <property type="match status" value="1"/>
</dbReference>
<sequence length="279" mass="31792">MNQEVFGPEHYKTKFDPEAYLNHYYSSSFPAFYDGNSVCSEAIRDGVRLSLFALPNFAKKLENEMPESERQTLIDIGAGPTVYSAICFRNTVKRVILTDYLQKNLDVIQDWLDEKNNRFEWNGVIQIVSRVEGSGLCADLQKIETESRRVIQNGGVYISDVHLDACGLEPSTSMPKIDVLVSVFCLESACSTHQQYREAMKHMLQLLRPGGRVIIGSVIDDDRYNSGKLRMFTLLSVTEEEIICELRKNNIDTTENKLHKIILDDQGVMFLMGVKKLDY</sequence>
<dbReference type="InterPro" id="IPR000940">
    <property type="entry name" value="NNMT_TEMT_trans"/>
</dbReference>
<dbReference type="Proteomes" id="UP000046393">
    <property type="component" value="Unplaced"/>
</dbReference>
<evidence type="ECO:0000256" key="3">
    <source>
        <dbReference type="ARBA" id="ARBA00022679"/>
    </source>
</evidence>
<evidence type="ECO:0000256" key="2">
    <source>
        <dbReference type="ARBA" id="ARBA00022603"/>
    </source>
</evidence>
<comment type="similarity">
    <text evidence="1">Belongs to the class I-like SAM-binding methyltransferase superfamily. NNMT/PNMT/TEMT family.</text>
</comment>
<organism evidence="5 6">
    <name type="scientific">Syphacia muris</name>
    <dbReference type="NCBI Taxonomy" id="451379"/>
    <lineage>
        <taxon>Eukaryota</taxon>
        <taxon>Metazoa</taxon>
        <taxon>Ecdysozoa</taxon>
        <taxon>Nematoda</taxon>
        <taxon>Chromadorea</taxon>
        <taxon>Rhabditida</taxon>
        <taxon>Spirurina</taxon>
        <taxon>Oxyuridomorpha</taxon>
        <taxon>Oxyuroidea</taxon>
        <taxon>Oxyuridae</taxon>
        <taxon>Syphacia</taxon>
    </lineage>
</organism>
<dbReference type="WBParaSite" id="SMUV_0000901201-mRNA-1">
    <property type="protein sequence ID" value="SMUV_0000901201-mRNA-1"/>
    <property type="gene ID" value="SMUV_0000901201"/>
</dbReference>
<keyword evidence="2" id="KW-0489">Methyltransferase</keyword>
<evidence type="ECO:0000313" key="6">
    <source>
        <dbReference type="WBParaSite" id="SMUV_0000901201-mRNA-1"/>
    </source>
</evidence>
<keyword evidence="3" id="KW-0808">Transferase</keyword>
<dbReference type="NCBIfam" id="NF041360">
    <property type="entry name" value="GntF_guanitoxin"/>
    <property type="match status" value="1"/>
</dbReference>
<keyword evidence="5" id="KW-1185">Reference proteome</keyword>
<dbReference type="InterPro" id="IPR029063">
    <property type="entry name" value="SAM-dependent_MTases_sf"/>
</dbReference>
<evidence type="ECO:0000313" key="5">
    <source>
        <dbReference type="Proteomes" id="UP000046393"/>
    </source>
</evidence>
<accession>A0A0N5AVT5</accession>
<dbReference type="PANTHER" id="PTHR10867">
    <property type="entry name" value="NNMT/PNMT/TEMT FAMILY MEMBER"/>
    <property type="match status" value="1"/>
</dbReference>
<dbReference type="STRING" id="451379.A0A0N5AVT5"/>
<dbReference type="PANTHER" id="PTHR10867:SF38">
    <property type="entry name" value="NICOTINAMIDE N-METHYLTRANSFERASE"/>
    <property type="match status" value="1"/>
</dbReference>
<dbReference type="Gene3D" id="3.40.50.150">
    <property type="entry name" value="Vaccinia Virus protein VP39"/>
    <property type="match status" value="1"/>
</dbReference>
<dbReference type="GO" id="GO:0032259">
    <property type="term" value="P:methylation"/>
    <property type="evidence" value="ECO:0007669"/>
    <property type="project" value="UniProtKB-KW"/>
</dbReference>
<dbReference type="GO" id="GO:0005829">
    <property type="term" value="C:cytosol"/>
    <property type="evidence" value="ECO:0007669"/>
    <property type="project" value="TreeGrafter"/>
</dbReference>
<dbReference type="AlphaFoldDB" id="A0A0N5AVT5"/>
<evidence type="ECO:0000256" key="1">
    <source>
        <dbReference type="ARBA" id="ARBA00007996"/>
    </source>
</evidence>
<keyword evidence="4" id="KW-0949">S-adenosyl-L-methionine</keyword>
<reference evidence="6" key="1">
    <citation type="submission" date="2017-02" db="UniProtKB">
        <authorList>
            <consortium name="WormBaseParasite"/>
        </authorList>
    </citation>
    <scope>IDENTIFICATION</scope>
</reference>
<name>A0A0N5AVT5_9BILA</name>
<protein>
    <submittedName>
        <fullName evidence="6">Methyltransf_11 domain-containing protein</fullName>
    </submittedName>
</protein>
<dbReference type="SUPFAM" id="SSF53335">
    <property type="entry name" value="S-adenosyl-L-methionine-dependent methyltransferases"/>
    <property type="match status" value="1"/>
</dbReference>